<dbReference type="NCBIfam" id="TIGR00229">
    <property type="entry name" value="sensory_box"/>
    <property type="match status" value="1"/>
</dbReference>
<dbReference type="InterPro" id="IPR000700">
    <property type="entry name" value="PAS-assoc_C"/>
</dbReference>
<dbReference type="SUPFAM" id="SSF55785">
    <property type="entry name" value="PYP-like sensor domain (PAS domain)"/>
    <property type="match status" value="2"/>
</dbReference>
<dbReference type="CDD" id="cd01948">
    <property type="entry name" value="EAL"/>
    <property type="match status" value="1"/>
</dbReference>
<gene>
    <name evidence="5" type="ORF">DN062_13580</name>
</gene>
<dbReference type="NCBIfam" id="TIGR00254">
    <property type="entry name" value="GGDEF"/>
    <property type="match status" value="1"/>
</dbReference>
<dbReference type="Gene3D" id="3.30.70.270">
    <property type="match status" value="1"/>
</dbReference>
<dbReference type="Pfam" id="PF00990">
    <property type="entry name" value="GGDEF"/>
    <property type="match status" value="1"/>
</dbReference>
<dbReference type="AlphaFoldDB" id="A0A364NJ90"/>
<dbReference type="PROSITE" id="PS50887">
    <property type="entry name" value="GGDEF"/>
    <property type="match status" value="1"/>
</dbReference>
<dbReference type="CDD" id="cd00130">
    <property type="entry name" value="PAS"/>
    <property type="match status" value="1"/>
</dbReference>
<dbReference type="InterPro" id="IPR052155">
    <property type="entry name" value="Biofilm_reg_signaling"/>
</dbReference>
<dbReference type="PROSITE" id="PS50112">
    <property type="entry name" value="PAS"/>
    <property type="match status" value="1"/>
</dbReference>
<protein>
    <recommendedName>
        <fullName evidence="7">GGDEF domain-containing protein</fullName>
    </recommendedName>
</protein>
<dbReference type="EMBL" id="QKRX01000011">
    <property type="protein sequence ID" value="RAU17199.1"/>
    <property type="molecule type" value="Genomic_DNA"/>
</dbReference>
<evidence type="ECO:0000259" key="4">
    <source>
        <dbReference type="PROSITE" id="PS50887"/>
    </source>
</evidence>
<dbReference type="PANTHER" id="PTHR44757:SF2">
    <property type="entry name" value="BIOFILM ARCHITECTURE MAINTENANCE PROTEIN MBAA"/>
    <property type="match status" value="1"/>
</dbReference>
<dbReference type="SMART" id="SM00052">
    <property type="entry name" value="EAL"/>
    <property type="match status" value="1"/>
</dbReference>
<proteinExistence type="predicted"/>
<dbReference type="InterPro" id="IPR043128">
    <property type="entry name" value="Rev_trsase/Diguanyl_cyclase"/>
</dbReference>
<keyword evidence="6" id="KW-1185">Reference proteome</keyword>
<dbReference type="Pfam" id="PF00563">
    <property type="entry name" value="EAL"/>
    <property type="match status" value="1"/>
</dbReference>
<comment type="caution">
    <text evidence="5">The sequence shown here is derived from an EMBL/GenBank/DDBJ whole genome shotgun (WGS) entry which is preliminary data.</text>
</comment>
<accession>A0A364NJ90</accession>
<dbReference type="SUPFAM" id="SSF55073">
    <property type="entry name" value="Nucleotide cyclase"/>
    <property type="match status" value="1"/>
</dbReference>
<dbReference type="PROSITE" id="PS50883">
    <property type="entry name" value="EAL"/>
    <property type="match status" value="1"/>
</dbReference>
<name>A0A364NJ90_9GAMM</name>
<evidence type="ECO:0000259" key="1">
    <source>
        <dbReference type="PROSITE" id="PS50112"/>
    </source>
</evidence>
<dbReference type="InterPro" id="IPR013767">
    <property type="entry name" value="PAS_fold"/>
</dbReference>
<dbReference type="RefSeq" id="WP_112159854.1">
    <property type="nucleotide sequence ID" value="NZ_QKRX01000011.1"/>
</dbReference>
<dbReference type="InterPro" id="IPR001610">
    <property type="entry name" value="PAC"/>
</dbReference>
<evidence type="ECO:0000313" key="6">
    <source>
        <dbReference type="Proteomes" id="UP000250744"/>
    </source>
</evidence>
<dbReference type="InterPro" id="IPR035919">
    <property type="entry name" value="EAL_sf"/>
</dbReference>
<sequence length="700" mass="79315">MINDLDSQKTITKSMLSTDDFDLSSQQASIIDAANEMVATISHDERILFVNHAGRNLLAISQDHNLASEPLYVEDFHSVEVYALLKDHVFPSIIQQRKTWKGDIEFKDLNNQSIPVNLSVIPHMDEHGKVAWITGIARDLREQNALEIQQRLAKRVFDNTIEGIFVTDAFSKILQVNRAFCEITGYSASDVLGNTPKILQSKHHDSSFYEALWNQVNKTGTWQGEIWNRRKDGSAYLQWLSINCLNNKQGEIEYYVAVFHDLSELRAREAQIDFLVNHDPLTELGNRKQLIDRLKYSIQSNIHRNKKIAVIKVDLGEIQLINDSLGHAFCDRLIQQAASRLKTIVSDQNLLVRLAADEFGVLVADIKNAIDISRLVFELKSSLQLPFQIDNENLYMNPSLGIAFYPDDTTSFDDLLRFARIALQQAKSDGRNTFCFYNSDMSHQARDRLLLEQALREAIASNGLSLNFQPKVQLETGEVFASEVLVRWNHLTQGFISPSVFIPIAERSGLIADLGRWVMEETCRYLAEIKQSGLTILPVAINLSVHELEGSGFAKHLMKYVNDYDLEPSLFEFEVTETGLISREEMVIESLKQLREAGFRVALDDFGTGYSSLSYLRKLPLTTLKIDRAFVSDITDDKVAASIVRTVITLAESLGLEVIAEGVETKEQQSILLKLGCTKAQGYFFYKPLDSLEFRKLINH</sequence>
<dbReference type="SUPFAM" id="SSF141868">
    <property type="entry name" value="EAL domain-like"/>
    <property type="match status" value="1"/>
</dbReference>
<dbReference type="InterPro" id="IPR000014">
    <property type="entry name" value="PAS"/>
</dbReference>
<dbReference type="InterPro" id="IPR035965">
    <property type="entry name" value="PAS-like_dom_sf"/>
</dbReference>
<dbReference type="InterPro" id="IPR029787">
    <property type="entry name" value="Nucleotide_cyclase"/>
</dbReference>
<dbReference type="GO" id="GO:0006355">
    <property type="term" value="P:regulation of DNA-templated transcription"/>
    <property type="evidence" value="ECO:0007669"/>
    <property type="project" value="InterPro"/>
</dbReference>
<dbReference type="CDD" id="cd01949">
    <property type="entry name" value="GGDEF"/>
    <property type="match status" value="1"/>
</dbReference>
<feature type="domain" description="EAL" evidence="3">
    <location>
        <begin position="448"/>
        <end position="700"/>
    </location>
</feature>
<evidence type="ECO:0000259" key="2">
    <source>
        <dbReference type="PROSITE" id="PS50113"/>
    </source>
</evidence>
<dbReference type="PANTHER" id="PTHR44757">
    <property type="entry name" value="DIGUANYLATE CYCLASE DGCP"/>
    <property type="match status" value="1"/>
</dbReference>
<evidence type="ECO:0000313" key="5">
    <source>
        <dbReference type="EMBL" id="RAU17199.1"/>
    </source>
</evidence>
<dbReference type="InterPro" id="IPR001633">
    <property type="entry name" value="EAL_dom"/>
</dbReference>
<feature type="domain" description="PAC" evidence="2">
    <location>
        <begin position="222"/>
        <end position="274"/>
    </location>
</feature>
<dbReference type="Gene3D" id="3.30.450.20">
    <property type="entry name" value="PAS domain"/>
    <property type="match status" value="2"/>
</dbReference>
<dbReference type="Gene3D" id="3.20.20.450">
    <property type="entry name" value="EAL domain"/>
    <property type="match status" value="1"/>
</dbReference>
<dbReference type="SMART" id="SM00086">
    <property type="entry name" value="PAC"/>
    <property type="match status" value="2"/>
</dbReference>
<organism evidence="5 6">
    <name type="scientific">Nitrincola tibetensis</name>
    <dbReference type="NCBI Taxonomy" id="2219697"/>
    <lineage>
        <taxon>Bacteria</taxon>
        <taxon>Pseudomonadati</taxon>
        <taxon>Pseudomonadota</taxon>
        <taxon>Gammaproteobacteria</taxon>
        <taxon>Oceanospirillales</taxon>
        <taxon>Oceanospirillaceae</taxon>
        <taxon>Nitrincola</taxon>
    </lineage>
</organism>
<dbReference type="InterPro" id="IPR000160">
    <property type="entry name" value="GGDEF_dom"/>
</dbReference>
<dbReference type="Pfam" id="PF00989">
    <property type="entry name" value="PAS"/>
    <property type="match status" value="2"/>
</dbReference>
<dbReference type="SMART" id="SM00267">
    <property type="entry name" value="GGDEF"/>
    <property type="match status" value="1"/>
</dbReference>
<dbReference type="PROSITE" id="PS50113">
    <property type="entry name" value="PAC"/>
    <property type="match status" value="1"/>
</dbReference>
<evidence type="ECO:0008006" key="7">
    <source>
        <dbReference type="Google" id="ProtNLM"/>
    </source>
</evidence>
<feature type="domain" description="GGDEF" evidence="4">
    <location>
        <begin position="306"/>
        <end position="439"/>
    </location>
</feature>
<reference evidence="5 6" key="1">
    <citation type="submission" date="2018-06" db="EMBL/GenBank/DDBJ databases">
        <title>Nitrincola tibetense sp. nov., isolated from Lake XuguoCo on Tibetan Plateau.</title>
        <authorList>
            <person name="Xing P."/>
        </authorList>
    </citation>
    <scope>NUCLEOTIDE SEQUENCE [LARGE SCALE GENOMIC DNA]</scope>
    <source>
        <strain evidence="6">xg18</strain>
    </source>
</reference>
<dbReference type="SMART" id="SM00091">
    <property type="entry name" value="PAS"/>
    <property type="match status" value="2"/>
</dbReference>
<dbReference type="Proteomes" id="UP000250744">
    <property type="component" value="Unassembled WGS sequence"/>
</dbReference>
<feature type="domain" description="PAS" evidence="1">
    <location>
        <begin position="149"/>
        <end position="195"/>
    </location>
</feature>
<evidence type="ECO:0000259" key="3">
    <source>
        <dbReference type="PROSITE" id="PS50883"/>
    </source>
</evidence>
<dbReference type="OrthoDB" id="6168558at2"/>